<proteinExistence type="predicted"/>
<evidence type="ECO:0000256" key="1">
    <source>
        <dbReference type="SAM" id="MobiDB-lite"/>
    </source>
</evidence>
<dbReference type="WBParaSite" id="maker-unitig_27405-snap-gene-0.2-mRNA-1">
    <property type="protein sequence ID" value="maker-unitig_27405-snap-gene-0.2-mRNA-1"/>
    <property type="gene ID" value="maker-unitig_27405-snap-gene-0.2"/>
</dbReference>
<reference evidence="3" key="1">
    <citation type="submission" date="2016-11" db="UniProtKB">
        <authorList>
            <consortium name="WormBaseParasite"/>
        </authorList>
    </citation>
    <scope>IDENTIFICATION</scope>
</reference>
<feature type="region of interest" description="Disordered" evidence="1">
    <location>
        <begin position="200"/>
        <end position="222"/>
    </location>
</feature>
<name>A0A1I8FAU5_9PLAT</name>
<organism evidence="2 3">
    <name type="scientific">Macrostomum lignano</name>
    <dbReference type="NCBI Taxonomy" id="282301"/>
    <lineage>
        <taxon>Eukaryota</taxon>
        <taxon>Metazoa</taxon>
        <taxon>Spiralia</taxon>
        <taxon>Lophotrochozoa</taxon>
        <taxon>Platyhelminthes</taxon>
        <taxon>Rhabditophora</taxon>
        <taxon>Macrostomorpha</taxon>
        <taxon>Macrostomida</taxon>
        <taxon>Macrostomidae</taxon>
        <taxon>Macrostomum</taxon>
    </lineage>
</organism>
<evidence type="ECO:0000313" key="3">
    <source>
        <dbReference type="WBParaSite" id="maker-unitig_27405-snap-gene-0.2-mRNA-1"/>
    </source>
</evidence>
<feature type="compositionally biased region" description="Basic residues" evidence="1">
    <location>
        <begin position="200"/>
        <end position="209"/>
    </location>
</feature>
<sequence length="222" mass="24164">AGQAKDRPASQESADQINRAYFSRVSTQTSPPILLREIDPQVYRKSILPVAAFGPHSCQVANVQSMSIVNVTLPVQRPRSNLMRMENCGCGGSGHSLKGVSCSAPDTLEILQRQRGTWTRGVCRCTAQWKGPECRSALGLECPDRLWLRNGRCQAATLRVLRGLAATGCQNDGQRAASVLASRQRVGRWSLALRALVRHPTARQRSSRRATKDATVSSTAAV</sequence>
<accession>A0A1I8FAU5</accession>
<dbReference type="Proteomes" id="UP000095280">
    <property type="component" value="Unplaced"/>
</dbReference>
<evidence type="ECO:0000313" key="2">
    <source>
        <dbReference type="Proteomes" id="UP000095280"/>
    </source>
</evidence>
<protein>
    <submittedName>
        <fullName evidence="3">EGF-like domain-containing protein</fullName>
    </submittedName>
</protein>
<keyword evidence="2" id="KW-1185">Reference proteome</keyword>
<dbReference type="AlphaFoldDB" id="A0A1I8FAU5"/>